<dbReference type="GO" id="GO:0006788">
    <property type="term" value="P:heme oxidation"/>
    <property type="evidence" value="ECO:0007669"/>
    <property type="project" value="UniProtKB-UniRule"/>
</dbReference>
<keyword evidence="7" id="KW-0472">Membrane</keyword>
<gene>
    <name evidence="9" type="primary">LOC113401944</name>
</gene>
<dbReference type="EC" id="1.14.14.18" evidence="4"/>
<keyword evidence="2 4" id="KW-0479">Metal-binding</keyword>
<feature type="transmembrane region" description="Helical" evidence="7">
    <location>
        <begin position="39"/>
        <end position="55"/>
    </location>
</feature>
<dbReference type="Pfam" id="PF01126">
    <property type="entry name" value="Heme_oxygenase"/>
    <property type="match status" value="1"/>
</dbReference>
<dbReference type="InterPro" id="IPR002051">
    <property type="entry name" value="Haem_Oase"/>
</dbReference>
<dbReference type="PANTHER" id="PTHR10720:SF0">
    <property type="entry name" value="HEME OXYGENASE"/>
    <property type="match status" value="1"/>
</dbReference>
<protein>
    <recommendedName>
        <fullName evidence="4">Heme oxygenase</fullName>
        <ecNumber evidence="4">1.14.14.18</ecNumber>
    </recommendedName>
</protein>
<evidence type="ECO:0000256" key="6">
    <source>
        <dbReference type="PIRSR" id="PIRSR000343-2"/>
    </source>
</evidence>
<keyword evidence="1 4" id="KW-0349">Heme</keyword>
<feature type="binding site" description="axial binding residue" evidence="6">
    <location>
        <position position="20"/>
    </location>
    <ligand>
        <name>heme b</name>
        <dbReference type="ChEBI" id="CHEBI:60344"/>
    </ligand>
    <ligandPart>
        <name>Fe</name>
        <dbReference type="ChEBI" id="CHEBI:18248"/>
    </ligandPart>
</feature>
<evidence type="ECO:0000256" key="5">
    <source>
        <dbReference type="PIRSR" id="PIRSR000343-1"/>
    </source>
</evidence>
<keyword evidence="7" id="KW-0812">Transmembrane</keyword>
<accession>A0A8B8IPR6</accession>
<evidence type="ECO:0000256" key="3">
    <source>
        <dbReference type="ARBA" id="ARBA00023004"/>
    </source>
</evidence>
<evidence type="ECO:0000256" key="2">
    <source>
        <dbReference type="ARBA" id="ARBA00022723"/>
    </source>
</evidence>
<dbReference type="InterPro" id="IPR016084">
    <property type="entry name" value="Haem_Oase-like_multi-hlx"/>
</dbReference>
<dbReference type="GeneID" id="113401944"/>
<evidence type="ECO:0000313" key="9">
    <source>
        <dbReference type="RefSeq" id="XP_026497816.2"/>
    </source>
</evidence>
<comment type="similarity">
    <text evidence="4">Belongs to the heme oxygenase family.</text>
</comment>
<feature type="binding site" evidence="5">
    <location>
        <position position="126"/>
    </location>
    <ligand>
        <name>heme b</name>
        <dbReference type="ChEBI" id="CHEBI:60344"/>
    </ligand>
</feature>
<keyword evidence="7" id="KW-1133">Transmembrane helix</keyword>
<feature type="binding site" evidence="5">
    <location>
        <position position="176"/>
    </location>
    <ligand>
        <name>heme b</name>
        <dbReference type="ChEBI" id="CHEBI:60344"/>
    </ligand>
</feature>
<dbReference type="GO" id="GO:0046872">
    <property type="term" value="F:metal ion binding"/>
    <property type="evidence" value="ECO:0007669"/>
    <property type="project" value="UniProtKB-UniRule"/>
</dbReference>
<evidence type="ECO:0000313" key="8">
    <source>
        <dbReference type="Proteomes" id="UP001652626"/>
    </source>
</evidence>
<dbReference type="PANTHER" id="PTHR10720">
    <property type="entry name" value="HEME OXYGENASE"/>
    <property type="match status" value="1"/>
</dbReference>
<dbReference type="PIRSF" id="PIRSF000343">
    <property type="entry name" value="Haem_Oase"/>
    <property type="match status" value="1"/>
</dbReference>
<dbReference type="CDD" id="cd19165">
    <property type="entry name" value="HemeO"/>
    <property type="match status" value="1"/>
</dbReference>
<dbReference type="Gene3D" id="1.20.910.10">
    <property type="entry name" value="Heme oxygenase-like"/>
    <property type="match status" value="1"/>
</dbReference>
<dbReference type="PRINTS" id="PR00088">
    <property type="entry name" value="HAEMOXYGNASE"/>
</dbReference>
<dbReference type="GO" id="GO:0004392">
    <property type="term" value="F:heme oxygenase (decyclizing) activity"/>
    <property type="evidence" value="ECO:0007669"/>
    <property type="project" value="UniProtKB-UniRule"/>
</dbReference>
<dbReference type="OrthoDB" id="652091at2759"/>
<feature type="transmembrane region" description="Helical" evidence="7">
    <location>
        <begin position="222"/>
        <end position="240"/>
    </location>
</feature>
<evidence type="ECO:0000256" key="4">
    <source>
        <dbReference type="PIRNR" id="PIRNR000343"/>
    </source>
</evidence>
<dbReference type="OMA" id="HYLGENW"/>
<evidence type="ECO:0000256" key="7">
    <source>
        <dbReference type="SAM" id="Phobius"/>
    </source>
</evidence>
<dbReference type="SUPFAM" id="SSF48613">
    <property type="entry name" value="Heme oxygenase-like"/>
    <property type="match status" value="1"/>
</dbReference>
<dbReference type="RefSeq" id="XP_026497816.2">
    <property type="nucleotide sequence ID" value="XM_026642031.2"/>
</dbReference>
<organism evidence="8 9">
    <name type="scientific">Vanessa tameamea</name>
    <name type="common">Kamehameha butterfly</name>
    <dbReference type="NCBI Taxonomy" id="334116"/>
    <lineage>
        <taxon>Eukaryota</taxon>
        <taxon>Metazoa</taxon>
        <taxon>Ecdysozoa</taxon>
        <taxon>Arthropoda</taxon>
        <taxon>Hexapoda</taxon>
        <taxon>Insecta</taxon>
        <taxon>Pterygota</taxon>
        <taxon>Neoptera</taxon>
        <taxon>Endopterygota</taxon>
        <taxon>Lepidoptera</taxon>
        <taxon>Glossata</taxon>
        <taxon>Ditrysia</taxon>
        <taxon>Papilionoidea</taxon>
        <taxon>Nymphalidae</taxon>
        <taxon>Nymphalinae</taxon>
        <taxon>Vanessa</taxon>
    </lineage>
</organism>
<sequence>MAEKEVLFTTRVRKATRTIHSVSDALVNAKFAISLSDETVWGGGLFVFYHIFGFLEDAKKRLNMTDYEKLFVTDVLLRKDAFEEDLVHYLGENWQSLPKSLALENYLEHLQNLERENPKLLMAYVYHLYLGLLSGGQILAKKRNVFGDGNSDMNKYIDRVTDFTNVDIAQLKKDFRQAMNEIAEKMTEDEKQAFIEESSQVFLMNNLIVNSVGGQSKVLYNILYKTSAIVLLLAGVMLAYRLNK</sequence>
<feature type="binding site" evidence="5">
    <location>
        <position position="13"/>
    </location>
    <ligand>
        <name>heme b</name>
        <dbReference type="ChEBI" id="CHEBI:60344"/>
    </ligand>
</feature>
<proteinExistence type="inferred from homology"/>
<name>A0A8B8IPR6_VANTA</name>
<dbReference type="Proteomes" id="UP001652626">
    <property type="component" value="Chromosome 23"/>
</dbReference>
<keyword evidence="8" id="KW-1185">Reference proteome</keyword>
<comment type="catalytic activity">
    <reaction evidence="4">
        <text>heme b + 3 reduced [NADPH--hemoprotein reductase] + 3 O2 = biliverdin IXalpha + CO + Fe(2+) + 3 oxidized [NADPH--hemoprotein reductase] + 3 H2O + H(+)</text>
        <dbReference type="Rhea" id="RHEA:21764"/>
        <dbReference type="Rhea" id="RHEA-COMP:11964"/>
        <dbReference type="Rhea" id="RHEA-COMP:11965"/>
        <dbReference type="ChEBI" id="CHEBI:15377"/>
        <dbReference type="ChEBI" id="CHEBI:15378"/>
        <dbReference type="ChEBI" id="CHEBI:15379"/>
        <dbReference type="ChEBI" id="CHEBI:17245"/>
        <dbReference type="ChEBI" id="CHEBI:29033"/>
        <dbReference type="ChEBI" id="CHEBI:57618"/>
        <dbReference type="ChEBI" id="CHEBI:57991"/>
        <dbReference type="ChEBI" id="CHEBI:58210"/>
        <dbReference type="ChEBI" id="CHEBI:60344"/>
        <dbReference type="EC" id="1.14.14.18"/>
    </reaction>
</comment>
<evidence type="ECO:0000256" key="1">
    <source>
        <dbReference type="ARBA" id="ARBA00022617"/>
    </source>
</evidence>
<keyword evidence="3 4" id="KW-0408">Iron</keyword>
<dbReference type="InterPro" id="IPR016053">
    <property type="entry name" value="Haem_Oase-like"/>
</dbReference>
<reference evidence="9" key="1">
    <citation type="submission" date="2025-08" db="UniProtKB">
        <authorList>
            <consortium name="RefSeq"/>
        </authorList>
    </citation>
    <scope>IDENTIFICATION</scope>
    <source>
        <tissue evidence="9">Whole body</tissue>
    </source>
</reference>
<dbReference type="AlphaFoldDB" id="A0A8B8IPR6"/>